<proteinExistence type="predicted"/>
<evidence type="ECO:0000313" key="1">
    <source>
        <dbReference type="EMBL" id="PWY54589.1"/>
    </source>
</evidence>
<evidence type="ECO:0000313" key="3">
    <source>
        <dbReference type="EMBL" id="RUR21481.1"/>
    </source>
</evidence>
<dbReference type="AlphaFoldDB" id="A0A317U183"/>
<evidence type="ECO:0000313" key="4">
    <source>
        <dbReference type="Proteomes" id="UP000247152"/>
    </source>
</evidence>
<dbReference type="Gene3D" id="3.40.960.10">
    <property type="entry name" value="VSR Endonuclease"/>
    <property type="match status" value="1"/>
</dbReference>
<dbReference type="OrthoDB" id="1093631at2"/>
<protein>
    <submittedName>
        <fullName evidence="2">Uncharacterized protein</fullName>
    </submittedName>
</protein>
<accession>A0A317U183</accession>
<keyword evidence="5" id="KW-1185">Reference proteome</keyword>
<comment type="caution">
    <text evidence="2">The sequence shown here is derived from an EMBL/GenBank/DDBJ whole genome shotgun (WGS) entry which is preliminary data.</text>
</comment>
<evidence type="ECO:0000313" key="2">
    <source>
        <dbReference type="EMBL" id="PWY55511.1"/>
    </source>
</evidence>
<reference evidence="3 5" key="2">
    <citation type="submission" date="2018-12" db="EMBL/GenBank/DDBJ databases">
        <title>Legionella sp,whole genome shotgun sequence.</title>
        <authorList>
            <person name="Wu H."/>
        </authorList>
    </citation>
    <scope>NUCLEOTIDE SEQUENCE [LARGE SCALE GENOMIC DNA]</scope>
    <source>
        <strain evidence="5">km489</strain>
        <strain evidence="3">Km489</strain>
    </source>
</reference>
<organism evidence="2 4">
    <name type="scientific">Legionella qingyii</name>
    <dbReference type="NCBI Taxonomy" id="2184757"/>
    <lineage>
        <taxon>Bacteria</taxon>
        <taxon>Pseudomonadati</taxon>
        <taxon>Pseudomonadota</taxon>
        <taxon>Gammaproteobacteria</taxon>
        <taxon>Legionellales</taxon>
        <taxon>Legionellaceae</taxon>
        <taxon>Legionella</taxon>
    </lineage>
</organism>
<dbReference type="Proteomes" id="UP000247152">
    <property type="component" value="Unassembled WGS sequence"/>
</dbReference>
<evidence type="ECO:0000313" key="5">
    <source>
        <dbReference type="Proteomes" id="UP000287374"/>
    </source>
</evidence>
<dbReference type="Proteomes" id="UP000287374">
    <property type="component" value="Unassembled WGS sequence"/>
</dbReference>
<sequence length="442" mass="52556">MELRLGIETDVFEKALKDTLEKHIFQDLSASIEYALKIAMSNYLSKYSNLLIKNDFVMDTVIKCKQPKTLTHGFGFNYLDKELTFELSSIIKIQKMRQDKVEFNPFIKGVVMKYFPIKSGHIRNNKNNEYHLFYFMDGKILSNNYLHEIEFTRIAKKDVAIKELKTQTNIFINKLRFSFRVKNILTQLSPETIEKLQDKMVPEWFYLCDFEMFNSKHQEITYFNLISGKRYICSCSREFHEHLLASNPPTARKDNLLMLSDIVCLPRRNTICHVCIIQKYGFDECKRQFGIPDKTLQYCFGPLSFFYYKDPKWSWIYHNLNYIFNQPKWINENNMFLFAKELLPEFKILREASPTWLGSQSLDVYFPEISLALEYQGRQHFEPVDFFGGETALIKNKERDLRKKELCRQNGVSIVYVYYNESLTLELIKKKLNPFIKKLRSK</sequence>
<dbReference type="EMBL" id="RZGX01000016">
    <property type="protein sequence ID" value="RUR21481.1"/>
    <property type="molecule type" value="Genomic_DNA"/>
</dbReference>
<reference evidence="2 4" key="1">
    <citation type="submission" date="2018-05" db="EMBL/GenBank/DDBJ databases">
        <title>Legionella qingyii sp.nov., whole genome shotgun sequence.</title>
        <authorList>
            <person name="Wu H."/>
            <person name="Zhu Q."/>
            <person name="Hu C."/>
        </authorList>
    </citation>
    <scope>NUCLEOTIDE SEQUENCE [LARGE SCALE GENOMIC DNA]</scope>
    <source>
        <strain evidence="2 4">HEB18</strain>
    </source>
</reference>
<gene>
    <name evidence="2" type="ORF">DGG96_11305</name>
    <name evidence="1" type="ORF">DGG96_16425</name>
    <name evidence="3" type="ORF">ELY20_12320</name>
</gene>
<dbReference type="EMBL" id="QHJG01000017">
    <property type="protein sequence ID" value="PWY55511.1"/>
    <property type="molecule type" value="Genomic_DNA"/>
</dbReference>
<dbReference type="EMBL" id="QHJG01000031">
    <property type="protein sequence ID" value="PWY54589.1"/>
    <property type="molecule type" value="Genomic_DNA"/>
</dbReference>
<name>A0A317U183_9GAMM</name>
<dbReference type="RefSeq" id="WP_110142768.1">
    <property type="nucleotide sequence ID" value="NZ_QHJG01000017.1"/>
</dbReference>